<comment type="cofactor">
    <cofactor evidence="1">
        <name>a divalent metal cation</name>
        <dbReference type="ChEBI" id="CHEBI:60240"/>
    </cofactor>
</comment>
<dbReference type="InterPro" id="IPR027806">
    <property type="entry name" value="HARBI1_dom"/>
</dbReference>
<name>A0A183GI02_HELPZ</name>
<dbReference type="Pfam" id="PF13359">
    <property type="entry name" value="DDE_Tnp_4"/>
    <property type="match status" value="1"/>
</dbReference>
<dbReference type="OrthoDB" id="5852834at2759"/>
<reference evidence="4 5" key="1">
    <citation type="submission" date="2018-11" db="EMBL/GenBank/DDBJ databases">
        <authorList>
            <consortium name="Pathogen Informatics"/>
        </authorList>
    </citation>
    <scope>NUCLEOTIDE SEQUENCE [LARGE SCALE GENOMIC DNA]</scope>
</reference>
<accession>A0A183GI02</accession>
<accession>A0A3P8BU90</accession>
<evidence type="ECO:0000313" key="5">
    <source>
        <dbReference type="Proteomes" id="UP000050761"/>
    </source>
</evidence>
<dbReference type="AlphaFoldDB" id="A0A183GI02"/>
<dbReference type="GO" id="GO:0046872">
    <property type="term" value="F:metal ion binding"/>
    <property type="evidence" value="ECO:0007669"/>
    <property type="project" value="UniProtKB-KW"/>
</dbReference>
<evidence type="ECO:0000259" key="3">
    <source>
        <dbReference type="Pfam" id="PF13359"/>
    </source>
</evidence>
<feature type="domain" description="DDE Tnp4" evidence="3">
    <location>
        <begin position="3"/>
        <end position="96"/>
    </location>
</feature>
<evidence type="ECO:0000256" key="2">
    <source>
        <dbReference type="ARBA" id="ARBA00022723"/>
    </source>
</evidence>
<proteinExistence type="predicted"/>
<reference evidence="6" key="2">
    <citation type="submission" date="2019-09" db="UniProtKB">
        <authorList>
            <consortium name="WormBaseParasite"/>
        </authorList>
    </citation>
    <scope>IDENTIFICATION</scope>
</reference>
<protein>
    <submittedName>
        <fullName evidence="6">DDE Tnp4 domain-containing protein</fullName>
    </submittedName>
</protein>
<evidence type="ECO:0000256" key="1">
    <source>
        <dbReference type="ARBA" id="ARBA00001968"/>
    </source>
</evidence>
<evidence type="ECO:0000313" key="4">
    <source>
        <dbReference type="EMBL" id="VDP31157.1"/>
    </source>
</evidence>
<evidence type="ECO:0000313" key="6">
    <source>
        <dbReference type="WBParaSite" id="HPBE_0002223201-mRNA-1"/>
    </source>
</evidence>
<gene>
    <name evidence="4" type="ORF">HPBE_LOCUS22231</name>
</gene>
<dbReference type="Proteomes" id="UP000050761">
    <property type="component" value="Unassembled WGS sequence"/>
</dbReference>
<sequence length="101" mass="11547">MYVARGWQGHATGRYLRVFRSDGLYKDLQRGRKRGVLLGDSAYRLEQFLLKPYLGDGRTEAQVRFTEALKKGRVCVERAFGAQKRQFLALHTELQSVLAAT</sequence>
<keyword evidence="2" id="KW-0479">Metal-binding</keyword>
<keyword evidence="5" id="KW-1185">Reference proteome</keyword>
<dbReference type="EMBL" id="UZAH01033777">
    <property type="protein sequence ID" value="VDP31157.1"/>
    <property type="molecule type" value="Genomic_DNA"/>
</dbReference>
<organism evidence="5 6">
    <name type="scientific">Heligmosomoides polygyrus</name>
    <name type="common">Parasitic roundworm</name>
    <dbReference type="NCBI Taxonomy" id="6339"/>
    <lineage>
        <taxon>Eukaryota</taxon>
        <taxon>Metazoa</taxon>
        <taxon>Ecdysozoa</taxon>
        <taxon>Nematoda</taxon>
        <taxon>Chromadorea</taxon>
        <taxon>Rhabditida</taxon>
        <taxon>Rhabditina</taxon>
        <taxon>Rhabditomorpha</taxon>
        <taxon>Strongyloidea</taxon>
        <taxon>Heligmosomidae</taxon>
        <taxon>Heligmosomoides</taxon>
    </lineage>
</organism>
<dbReference type="WBParaSite" id="HPBE_0002223201-mRNA-1">
    <property type="protein sequence ID" value="HPBE_0002223201-mRNA-1"/>
    <property type="gene ID" value="HPBE_0002223201"/>
</dbReference>